<accession>A0A4Y6Q3Q5</accession>
<reference evidence="1 2" key="1">
    <citation type="submission" date="2019-06" db="EMBL/GenBank/DDBJ databases">
        <title>Persicimonas caeni gen. nov., sp. nov., a predatory bacterium isolated from solar saltern.</title>
        <authorList>
            <person name="Wang S."/>
        </authorList>
    </citation>
    <scope>NUCLEOTIDE SEQUENCE [LARGE SCALE GENOMIC DNA]</scope>
    <source>
        <strain evidence="1 2">YN101</strain>
    </source>
</reference>
<dbReference type="Proteomes" id="UP000315995">
    <property type="component" value="Chromosome"/>
</dbReference>
<dbReference type="OrthoDB" id="5515713at2"/>
<sequence>MAKVSDPKKAARRARVIASDIAIYPDIQKKIERGIKNDNLFEELADVLREARSHFEAYVDADLVENTNIFEKAFIDTVFANTAHIDSEIW</sequence>
<organism evidence="1 2">
    <name type="scientific">Persicimonas caeni</name>
    <dbReference type="NCBI Taxonomy" id="2292766"/>
    <lineage>
        <taxon>Bacteria</taxon>
        <taxon>Deltaproteobacteria</taxon>
        <taxon>Bradymonadales</taxon>
        <taxon>Bradymonadaceae</taxon>
        <taxon>Persicimonas</taxon>
    </lineage>
</organism>
<accession>A0A5B8YFX7</accession>
<dbReference type="EMBL" id="CP041186">
    <property type="protein sequence ID" value="QDG54787.1"/>
    <property type="molecule type" value="Genomic_DNA"/>
</dbReference>
<evidence type="ECO:0000313" key="1">
    <source>
        <dbReference type="EMBL" id="QDG54787.1"/>
    </source>
</evidence>
<proteinExistence type="predicted"/>
<protein>
    <submittedName>
        <fullName evidence="1">Uncharacterized protein</fullName>
    </submittedName>
</protein>
<gene>
    <name evidence="1" type="ORF">FIV42_29785</name>
</gene>
<dbReference type="AlphaFoldDB" id="A0A4Y6Q3Q5"/>
<evidence type="ECO:0000313" key="2">
    <source>
        <dbReference type="Proteomes" id="UP000315995"/>
    </source>
</evidence>
<dbReference type="RefSeq" id="WP_141201230.1">
    <property type="nucleotide sequence ID" value="NZ_CP041186.1"/>
</dbReference>
<keyword evidence="2" id="KW-1185">Reference proteome</keyword>
<name>A0A4Y6Q3Q5_PERCE</name>